<reference evidence="2 3" key="1">
    <citation type="submission" date="2020-02" db="EMBL/GenBank/DDBJ databases">
        <title>Complete genome sequence of Flavobacteriaceae bacterium.</title>
        <authorList>
            <person name="Kim S.-J."/>
            <person name="Kim Y.-S."/>
            <person name="Kim K.-H."/>
        </authorList>
    </citation>
    <scope>NUCLEOTIDE SEQUENCE [LARGE SCALE GENOMIC DNA]</scope>
    <source>
        <strain evidence="2 3">RR4-40</strain>
    </source>
</reference>
<name>A0A6G6GPI0_9FLAO</name>
<dbReference type="EMBL" id="CP049057">
    <property type="protein sequence ID" value="QIE60384.1"/>
    <property type="molecule type" value="Genomic_DNA"/>
</dbReference>
<evidence type="ECO:0000313" key="2">
    <source>
        <dbReference type="EMBL" id="QIE60384.1"/>
    </source>
</evidence>
<dbReference type="PROSITE" id="PS51257">
    <property type="entry name" value="PROKAR_LIPOPROTEIN"/>
    <property type="match status" value="1"/>
</dbReference>
<dbReference type="InterPro" id="IPR019853">
    <property type="entry name" value="GldB-like"/>
</dbReference>
<evidence type="ECO:0000313" key="3">
    <source>
        <dbReference type="Proteomes" id="UP000505306"/>
    </source>
</evidence>
<accession>A0A6G6GPI0</accession>
<feature type="signal peptide" evidence="1">
    <location>
        <begin position="1"/>
        <end position="21"/>
    </location>
</feature>
<keyword evidence="2" id="KW-0449">Lipoprotein</keyword>
<proteinExistence type="predicted"/>
<sequence length="319" mass="36909">MKYLVILCATFLLFACNSDSALEKEISAIPMEAKIVRFDKEFANATPESLGALKAKYPVFFPRQIHDSIWLGNMSDTLQMQLNDAVAKQFPSEETIEDQLLPLFQHIKYYFPEFKAPTTVTVTSDVDYQNKAIVTDTLLVLALDTYLGADHEFYQNIKQYLVKNLKPSQIGPDVAEAYARQLISAPSKRDLLSQMVYFGKELYLKDIWLPSVTDAEIIGYTEEEMKWANDNEEDMWRYFIEKELLYSTDPKMAPRFIFNAPFSKFYLEIDNESPGMVGRYIGWQIVKAYMEKNNTTVPQLLIKSADEIFKYSKYKPQKN</sequence>
<protein>
    <submittedName>
        <fullName evidence="2">Gliding motility lipoprotein GldB</fullName>
    </submittedName>
</protein>
<keyword evidence="1" id="KW-0732">Signal</keyword>
<keyword evidence="3" id="KW-1185">Reference proteome</keyword>
<gene>
    <name evidence="2" type="primary">gldB</name>
    <name evidence="2" type="ORF">G5B37_12665</name>
</gene>
<feature type="chain" id="PRO_5026183396" evidence="1">
    <location>
        <begin position="22"/>
        <end position="319"/>
    </location>
</feature>
<dbReference type="Pfam" id="PF25594">
    <property type="entry name" value="GldB_lipo"/>
    <property type="match status" value="1"/>
</dbReference>
<evidence type="ECO:0000256" key="1">
    <source>
        <dbReference type="SAM" id="SignalP"/>
    </source>
</evidence>
<dbReference type="AlphaFoldDB" id="A0A6G6GPI0"/>
<dbReference type="NCBIfam" id="TIGR03514">
    <property type="entry name" value="GldB_lipo"/>
    <property type="match status" value="1"/>
</dbReference>
<dbReference type="RefSeq" id="WP_164680397.1">
    <property type="nucleotide sequence ID" value="NZ_CP049057.1"/>
</dbReference>
<organism evidence="2 3">
    <name type="scientific">Rasiella rasia</name>
    <dbReference type="NCBI Taxonomy" id="2744027"/>
    <lineage>
        <taxon>Bacteria</taxon>
        <taxon>Pseudomonadati</taxon>
        <taxon>Bacteroidota</taxon>
        <taxon>Flavobacteriia</taxon>
        <taxon>Flavobacteriales</taxon>
        <taxon>Flavobacteriaceae</taxon>
        <taxon>Rasiella</taxon>
    </lineage>
</organism>
<dbReference type="Proteomes" id="UP000505306">
    <property type="component" value="Chromosome"/>
</dbReference>
<dbReference type="KEGG" id="mgel:G5B37_12665"/>